<evidence type="ECO:0000259" key="1">
    <source>
        <dbReference type="Pfam" id="PF09347"/>
    </source>
</evidence>
<proteinExistence type="predicted"/>
<accession>A0A090TA61</accession>
<dbReference type="OrthoDB" id="9772660at2"/>
<dbReference type="EMBL" id="BBMT01000012">
    <property type="protein sequence ID" value="GAL36821.1"/>
    <property type="molecule type" value="Genomic_DNA"/>
</dbReference>
<reference evidence="2 3" key="2">
    <citation type="submission" date="2014-09" db="EMBL/GenBank/DDBJ databases">
        <authorList>
            <consortium name="NBRP consortium"/>
            <person name="Sawabe T."/>
            <person name="Meirelles P."/>
            <person name="Nakanishi M."/>
            <person name="Sayaka M."/>
            <person name="Hattori M."/>
            <person name="Ohkuma M."/>
        </authorList>
    </citation>
    <scope>NUCLEOTIDE SEQUENCE [LARGE SCALE GENOMIC DNA]</scope>
    <source>
        <strain evidence="2 3">JCM 19240</strain>
    </source>
</reference>
<reference evidence="2 3" key="1">
    <citation type="submission" date="2014-09" db="EMBL/GenBank/DDBJ databases">
        <title>Vibrio maritimus JCM 19240. (C210) whole genome shotgun sequence.</title>
        <authorList>
            <person name="Sawabe T."/>
            <person name="Meirelles P."/>
            <person name="Nakanishi M."/>
            <person name="Sayaka M."/>
            <person name="Hattori M."/>
            <person name="Ohkuma M."/>
        </authorList>
    </citation>
    <scope>NUCLEOTIDE SEQUENCE [LARGE SCALE GENOMIC DNA]</scope>
    <source>
        <strain evidence="2 3">JCM 19240</strain>
    </source>
</reference>
<comment type="caution">
    <text evidence="2">The sequence shown here is derived from an EMBL/GenBank/DDBJ whole genome shotgun (WGS) entry which is preliminary data.</text>
</comment>
<organism evidence="2 3">
    <name type="scientific">Vibrio maritimus</name>
    <dbReference type="NCBI Taxonomy" id="990268"/>
    <lineage>
        <taxon>Bacteria</taxon>
        <taxon>Pseudomonadati</taxon>
        <taxon>Pseudomonadota</taxon>
        <taxon>Gammaproteobacteria</taxon>
        <taxon>Vibrionales</taxon>
        <taxon>Vibrionaceae</taxon>
        <taxon>Vibrio</taxon>
    </lineage>
</organism>
<dbReference type="InterPro" id="IPR018959">
    <property type="entry name" value="DUF1989"/>
</dbReference>
<dbReference type="AlphaFoldDB" id="A0A090TA61"/>
<dbReference type="PANTHER" id="PTHR31527:SF0">
    <property type="entry name" value="RE64534P"/>
    <property type="match status" value="1"/>
</dbReference>
<protein>
    <recommendedName>
        <fullName evidence="1">DUF1989 domain-containing protein</fullName>
    </recommendedName>
</protein>
<gene>
    <name evidence="2" type="ORF">JCM19240_2890</name>
</gene>
<dbReference type="Proteomes" id="UP000029224">
    <property type="component" value="Unassembled WGS sequence"/>
</dbReference>
<sequence>MSDIKKIEAQINQNGTFEYNEDADPAKTYERMAAPDLNFYDAVRATKENGTRTHVYDDVLKAHTGNAFFVKAGQVIRFENNPSRHNGRTQIIDVQMITPDLTQWADHLNTTALEGLNLRENSGVWSQRHKMEKMATLVYDNFPYEKLEEGFTHIFYAAHCNADWLTMLYGEEGNVNSCNENFLHGFLRVPAIAAIEDEQERRETAIFHANRNDVNIFQPNRFTQMDGDITRCVLAPAPAVEDGTAVEFYAEKDQYFVVSNCPYADQQLPFPEARPNPVYVSVFDTGIKPNHPGMNNQGWEKQVWDRIMTKDVSPK</sequence>
<evidence type="ECO:0000313" key="3">
    <source>
        <dbReference type="Proteomes" id="UP000029224"/>
    </source>
</evidence>
<feature type="domain" description="DUF1989" evidence="1">
    <location>
        <begin position="60"/>
        <end position="253"/>
    </location>
</feature>
<evidence type="ECO:0000313" key="2">
    <source>
        <dbReference type="EMBL" id="GAL36821.1"/>
    </source>
</evidence>
<dbReference type="Pfam" id="PF09347">
    <property type="entry name" value="DUF1989"/>
    <property type="match status" value="1"/>
</dbReference>
<keyword evidence="3" id="KW-1185">Reference proteome</keyword>
<dbReference type="PANTHER" id="PTHR31527">
    <property type="entry name" value="RE64534P"/>
    <property type="match status" value="1"/>
</dbReference>
<name>A0A090TA61_9VIBR</name>